<proteinExistence type="predicted"/>
<feature type="non-terminal residue" evidence="2">
    <location>
        <position position="1"/>
    </location>
</feature>
<name>A0A558D3P2_9GAMM</name>
<gene>
    <name evidence="2" type="ORF">FHK82_08005</name>
</gene>
<organism evidence="2 3">
    <name type="scientific">Sedimenticola thiotaurini</name>
    <dbReference type="NCBI Taxonomy" id="1543721"/>
    <lineage>
        <taxon>Bacteria</taxon>
        <taxon>Pseudomonadati</taxon>
        <taxon>Pseudomonadota</taxon>
        <taxon>Gammaproteobacteria</taxon>
        <taxon>Chromatiales</taxon>
        <taxon>Sedimenticolaceae</taxon>
        <taxon>Sedimenticola</taxon>
    </lineage>
</organism>
<dbReference type="GO" id="GO:0016491">
    <property type="term" value="F:oxidoreductase activity"/>
    <property type="evidence" value="ECO:0007669"/>
    <property type="project" value="UniProtKB-ARBA"/>
</dbReference>
<dbReference type="AlphaFoldDB" id="A0A558D3P2"/>
<protein>
    <submittedName>
        <fullName evidence="2">Heterodisulfide reductase</fullName>
    </submittedName>
</protein>
<dbReference type="InterPro" id="IPR004017">
    <property type="entry name" value="Cys_rich_dom"/>
</dbReference>
<dbReference type="Proteomes" id="UP000317355">
    <property type="component" value="Unassembled WGS sequence"/>
</dbReference>
<dbReference type="EMBL" id="VMRY01000032">
    <property type="protein sequence ID" value="TVT55632.1"/>
    <property type="molecule type" value="Genomic_DNA"/>
</dbReference>
<sequence>NENADELRIKVFKKKKDQIEETGADVLVTACANCRLVIEEGLEEYKMELPVIGLSELIADHLVVDEAEPEEKG</sequence>
<reference evidence="2 3" key="1">
    <citation type="submission" date="2019-07" db="EMBL/GenBank/DDBJ databases">
        <title>The pathways for chlorine oxyanion respiration interact through the shared metabolite chlorate.</title>
        <authorList>
            <person name="Barnum T.P."/>
            <person name="Cheng Y."/>
            <person name="Hill K.A."/>
            <person name="Lucas L.N."/>
            <person name="Carlson H.K."/>
            <person name="Coates J.D."/>
        </authorList>
    </citation>
    <scope>NUCLEOTIDE SEQUENCE [LARGE SCALE GENOMIC DNA]</scope>
    <source>
        <strain evidence="2">BK-3</strain>
    </source>
</reference>
<evidence type="ECO:0000313" key="2">
    <source>
        <dbReference type="EMBL" id="TVT55632.1"/>
    </source>
</evidence>
<feature type="domain" description="Cysteine-rich" evidence="1">
    <location>
        <begin position="7"/>
        <end position="38"/>
    </location>
</feature>
<evidence type="ECO:0000259" key="1">
    <source>
        <dbReference type="Pfam" id="PF02754"/>
    </source>
</evidence>
<accession>A0A558D3P2</accession>
<evidence type="ECO:0000313" key="3">
    <source>
        <dbReference type="Proteomes" id="UP000317355"/>
    </source>
</evidence>
<dbReference type="Pfam" id="PF02754">
    <property type="entry name" value="CCG"/>
    <property type="match status" value="1"/>
</dbReference>
<comment type="caution">
    <text evidence="2">The sequence shown here is derived from an EMBL/GenBank/DDBJ whole genome shotgun (WGS) entry which is preliminary data.</text>
</comment>